<proteinExistence type="predicted"/>
<organism evidence="2 3">
    <name type="scientific">Caenorhabditis auriculariae</name>
    <dbReference type="NCBI Taxonomy" id="2777116"/>
    <lineage>
        <taxon>Eukaryota</taxon>
        <taxon>Metazoa</taxon>
        <taxon>Ecdysozoa</taxon>
        <taxon>Nematoda</taxon>
        <taxon>Chromadorea</taxon>
        <taxon>Rhabditida</taxon>
        <taxon>Rhabditina</taxon>
        <taxon>Rhabditomorpha</taxon>
        <taxon>Rhabditoidea</taxon>
        <taxon>Rhabditidae</taxon>
        <taxon>Peloderinae</taxon>
        <taxon>Caenorhabditis</taxon>
    </lineage>
</organism>
<name>A0A8S1GXZ3_9PELO</name>
<keyword evidence="3" id="KW-1185">Reference proteome</keyword>
<evidence type="ECO:0008006" key="4">
    <source>
        <dbReference type="Google" id="ProtNLM"/>
    </source>
</evidence>
<protein>
    <recommendedName>
        <fullName evidence="4">WAP domain-containing protein</fullName>
    </recommendedName>
</protein>
<accession>A0A8S1GXZ3</accession>
<dbReference type="Proteomes" id="UP000835052">
    <property type="component" value="Unassembled WGS sequence"/>
</dbReference>
<comment type="caution">
    <text evidence="2">The sequence shown here is derived from an EMBL/GenBank/DDBJ whole genome shotgun (WGS) entry which is preliminary data.</text>
</comment>
<dbReference type="AlphaFoldDB" id="A0A8S1GXZ3"/>
<feature type="signal peptide" evidence="1">
    <location>
        <begin position="1"/>
        <end position="29"/>
    </location>
</feature>
<gene>
    <name evidence="2" type="ORF">CAUJ_LOCUS3751</name>
</gene>
<feature type="chain" id="PRO_5035739594" description="WAP domain-containing protein" evidence="1">
    <location>
        <begin position="30"/>
        <end position="113"/>
    </location>
</feature>
<evidence type="ECO:0000313" key="3">
    <source>
        <dbReference type="Proteomes" id="UP000835052"/>
    </source>
</evidence>
<reference evidence="2" key="1">
    <citation type="submission" date="2020-10" db="EMBL/GenBank/DDBJ databases">
        <authorList>
            <person name="Kikuchi T."/>
        </authorList>
    </citation>
    <scope>NUCLEOTIDE SEQUENCE</scope>
    <source>
        <strain evidence="2">NKZ352</strain>
    </source>
</reference>
<dbReference type="OrthoDB" id="5832545at2759"/>
<dbReference type="EMBL" id="CAJGYM010000007">
    <property type="protein sequence ID" value="CAD6187832.1"/>
    <property type="molecule type" value="Genomic_DNA"/>
</dbReference>
<evidence type="ECO:0000313" key="2">
    <source>
        <dbReference type="EMBL" id="CAD6187832.1"/>
    </source>
</evidence>
<evidence type="ECO:0000256" key="1">
    <source>
        <dbReference type="SAM" id="SignalP"/>
    </source>
</evidence>
<keyword evidence="1" id="KW-0732">Signal</keyword>
<sequence>MKWKNAGSSLKMRLLWLVLMAALICCVAATPGLFSSLFGRNNPSSTAAPRLFGSNSRCSASNNQCAYECCNSGQTCLRNRCFPRIANCPVTRDQCANTCCRASEICRNGVCSR</sequence>